<dbReference type="GO" id="GO:0000981">
    <property type="term" value="F:DNA-binding transcription factor activity, RNA polymerase II-specific"/>
    <property type="evidence" value="ECO:0007669"/>
    <property type="project" value="TreeGrafter"/>
</dbReference>
<dbReference type="Proteomes" id="UP000195402">
    <property type="component" value="Unassembled WGS sequence"/>
</dbReference>
<dbReference type="OMA" id="IDYRRKS"/>
<gene>
    <name evidence="6" type="ORF">BVC80_9043g19</name>
</gene>
<feature type="domain" description="Myb-like" evidence="4">
    <location>
        <begin position="224"/>
        <end position="274"/>
    </location>
</feature>
<keyword evidence="2" id="KW-0677">Repeat</keyword>
<dbReference type="OrthoDB" id="2143914at2759"/>
<proteinExistence type="predicted"/>
<dbReference type="FunFam" id="1.10.10.60:FF:000381">
    <property type="entry name" value="Transcription factor MYB119"/>
    <property type="match status" value="1"/>
</dbReference>
<accession>A0A200R2N7</accession>
<feature type="domain" description="HTH myb-type" evidence="5">
    <location>
        <begin position="228"/>
        <end position="278"/>
    </location>
</feature>
<dbReference type="PROSITE" id="PS50090">
    <property type="entry name" value="MYB_LIKE"/>
    <property type="match status" value="2"/>
</dbReference>
<keyword evidence="7" id="KW-1185">Reference proteome</keyword>
<dbReference type="InterPro" id="IPR017930">
    <property type="entry name" value="Myb_dom"/>
</dbReference>
<evidence type="ECO:0000256" key="3">
    <source>
        <dbReference type="ARBA" id="ARBA00023125"/>
    </source>
</evidence>
<dbReference type="AlphaFoldDB" id="A0A200R2N7"/>
<evidence type="ECO:0000313" key="6">
    <source>
        <dbReference type="EMBL" id="OVA16976.1"/>
    </source>
</evidence>
<dbReference type="InterPro" id="IPR050560">
    <property type="entry name" value="MYB_TF"/>
</dbReference>
<dbReference type="SUPFAM" id="SSF46689">
    <property type="entry name" value="Homeodomain-like"/>
    <property type="match status" value="1"/>
</dbReference>
<dbReference type="InterPro" id="IPR009057">
    <property type="entry name" value="Homeodomain-like_sf"/>
</dbReference>
<dbReference type="GO" id="GO:0000978">
    <property type="term" value="F:RNA polymerase II cis-regulatory region sequence-specific DNA binding"/>
    <property type="evidence" value="ECO:0007669"/>
    <property type="project" value="TreeGrafter"/>
</dbReference>
<comment type="subcellular location">
    <subcellularLocation>
        <location evidence="1">Nucleus</location>
    </subcellularLocation>
</comment>
<dbReference type="InterPro" id="IPR001005">
    <property type="entry name" value="SANT/Myb"/>
</dbReference>
<evidence type="ECO:0000313" key="7">
    <source>
        <dbReference type="Proteomes" id="UP000195402"/>
    </source>
</evidence>
<feature type="domain" description="Myb-like" evidence="4">
    <location>
        <begin position="172"/>
        <end position="223"/>
    </location>
</feature>
<dbReference type="FunFam" id="1.10.10.60:FF:000010">
    <property type="entry name" value="Transcriptional activator Myb isoform A"/>
    <property type="match status" value="1"/>
</dbReference>
<dbReference type="SMART" id="SM00717">
    <property type="entry name" value="SANT"/>
    <property type="match status" value="2"/>
</dbReference>
<comment type="caution">
    <text evidence="6">The sequence shown here is derived from an EMBL/GenBank/DDBJ whole genome shotgun (WGS) entry which is preliminary data.</text>
</comment>
<name>A0A200R2N7_MACCD</name>
<organism evidence="6 7">
    <name type="scientific">Macleaya cordata</name>
    <name type="common">Five-seeded plume-poppy</name>
    <name type="synonym">Bocconia cordata</name>
    <dbReference type="NCBI Taxonomy" id="56857"/>
    <lineage>
        <taxon>Eukaryota</taxon>
        <taxon>Viridiplantae</taxon>
        <taxon>Streptophyta</taxon>
        <taxon>Embryophyta</taxon>
        <taxon>Tracheophyta</taxon>
        <taxon>Spermatophyta</taxon>
        <taxon>Magnoliopsida</taxon>
        <taxon>Ranunculales</taxon>
        <taxon>Papaveraceae</taxon>
        <taxon>Papaveroideae</taxon>
        <taxon>Macleaya</taxon>
    </lineage>
</organism>
<dbReference type="CDD" id="cd00167">
    <property type="entry name" value="SANT"/>
    <property type="match status" value="2"/>
</dbReference>
<dbReference type="PANTHER" id="PTHR45614:SF285">
    <property type="entry name" value="TRANSCRIPTION FACTOR MYB98"/>
    <property type="match status" value="1"/>
</dbReference>
<dbReference type="PROSITE" id="PS51294">
    <property type="entry name" value="HTH_MYB"/>
    <property type="match status" value="2"/>
</dbReference>
<dbReference type="GO" id="GO:0005634">
    <property type="term" value="C:nucleus"/>
    <property type="evidence" value="ECO:0007669"/>
    <property type="project" value="UniProtKB-SubCell"/>
</dbReference>
<dbReference type="InParanoid" id="A0A200R2N7"/>
<protein>
    <submittedName>
        <fullName evidence="6">SANT/Myb domain</fullName>
    </submittedName>
</protein>
<dbReference type="EMBL" id="MVGT01000456">
    <property type="protein sequence ID" value="OVA16976.1"/>
    <property type="molecule type" value="Genomic_DNA"/>
</dbReference>
<evidence type="ECO:0000256" key="1">
    <source>
        <dbReference type="ARBA" id="ARBA00004123"/>
    </source>
</evidence>
<dbReference type="PANTHER" id="PTHR45614">
    <property type="entry name" value="MYB PROTEIN-RELATED"/>
    <property type="match status" value="1"/>
</dbReference>
<keyword evidence="3" id="KW-0238">DNA-binding</keyword>
<feature type="domain" description="HTH myb-type" evidence="5">
    <location>
        <begin position="172"/>
        <end position="227"/>
    </location>
</feature>
<evidence type="ECO:0000259" key="5">
    <source>
        <dbReference type="PROSITE" id="PS51294"/>
    </source>
</evidence>
<evidence type="ECO:0000259" key="4">
    <source>
        <dbReference type="PROSITE" id="PS50090"/>
    </source>
</evidence>
<reference evidence="6 7" key="1">
    <citation type="journal article" date="2017" name="Mol. Plant">
        <title>The Genome of Medicinal Plant Macleaya cordata Provides New Insights into Benzylisoquinoline Alkaloids Metabolism.</title>
        <authorList>
            <person name="Liu X."/>
            <person name="Liu Y."/>
            <person name="Huang P."/>
            <person name="Ma Y."/>
            <person name="Qing Z."/>
            <person name="Tang Q."/>
            <person name="Cao H."/>
            <person name="Cheng P."/>
            <person name="Zheng Y."/>
            <person name="Yuan Z."/>
            <person name="Zhou Y."/>
            <person name="Liu J."/>
            <person name="Tang Z."/>
            <person name="Zhuo Y."/>
            <person name="Zhang Y."/>
            <person name="Yu L."/>
            <person name="Huang J."/>
            <person name="Yang P."/>
            <person name="Peng Q."/>
            <person name="Zhang J."/>
            <person name="Jiang W."/>
            <person name="Zhang Z."/>
            <person name="Lin K."/>
            <person name="Ro D.K."/>
            <person name="Chen X."/>
            <person name="Xiong X."/>
            <person name="Shang Y."/>
            <person name="Huang S."/>
            <person name="Zeng J."/>
        </authorList>
    </citation>
    <scope>NUCLEOTIDE SEQUENCE [LARGE SCALE GENOMIC DNA]</scope>
    <source>
        <strain evidence="7">cv. BLH2017</strain>
        <tissue evidence="6">Root</tissue>
    </source>
</reference>
<sequence>MLENYLKPEFDDGFSMEACSSKGVFQEIQKLDHQFGVDGMFSNSKFGIPSTQYVDPFEAFTTGNSPNFDGFESKPFAEGGGCNTNGFMMMEKFQNIGFLNYPPHLITPTPPDEVVMEQDQSHLPLSFQEFQSVNLGIPDELSCITADTGIYRKVALKKKNMSMKRTGKGQKKSNPVKGQWTMEEDRLLVHLVEQFGVRKWSHIAQMLNGRIGKQCRERWHNHLRPNIKKDIWSEEEDKILIQAHIEIGNKWAEIAKRLPGRTENSIKNHWNATKRRQFSRRRCRSSKYPKSSSLLQNYIKTLGSNSTGGGANHRNNPLVPLNATIANTNIHRAPMTQPPDQKLLEFCSSDRLVPNYDFNDVTEFCFDTKVFPERYSLGSLFDEMPCGTSFVDDQMEMMMPVEMGSLMQGEVKRELDLVEMITQTTKM</sequence>
<dbReference type="Pfam" id="PF00249">
    <property type="entry name" value="Myb_DNA-binding"/>
    <property type="match status" value="2"/>
</dbReference>
<evidence type="ECO:0000256" key="2">
    <source>
        <dbReference type="ARBA" id="ARBA00022737"/>
    </source>
</evidence>
<dbReference type="Gene3D" id="1.10.10.60">
    <property type="entry name" value="Homeodomain-like"/>
    <property type="match status" value="2"/>
</dbReference>